<dbReference type="GO" id="GO:0046474">
    <property type="term" value="P:glycerophospholipid biosynthetic process"/>
    <property type="evidence" value="ECO:0007669"/>
    <property type="project" value="TreeGrafter"/>
</dbReference>
<dbReference type="PANTHER" id="PTHR14269:SF4">
    <property type="entry name" value="CAT EYE SYNDROME CRITICAL REGION PROTEIN 5"/>
    <property type="match status" value="1"/>
</dbReference>
<comment type="caution">
    <text evidence="1">The sequence shown here is derived from an EMBL/GenBank/DDBJ whole genome shotgun (WGS) entry which is preliminary data.</text>
</comment>
<keyword evidence="2" id="KW-1185">Reference proteome</keyword>
<dbReference type="Pfam" id="PF13344">
    <property type="entry name" value="Hydrolase_6"/>
    <property type="match status" value="1"/>
</dbReference>
<dbReference type="OrthoDB" id="10251048at2759"/>
<dbReference type="InterPro" id="IPR036412">
    <property type="entry name" value="HAD-like_sf"/>
</dbReference>
<dbReference type="InParanoid" id="A0A4Q1BQN7"/>
<dbReference type="NCBIfam" id="TIGR01456">
    <property type="entry name" value="CECR5"/>
    <property type="match status" value="1"/>
</dbReference>
<dbReference type="Proteomes" id="UP000289152">
    <property type="component" value="Unassembled WGS sequence"/>
</dbReference>
<dbReference type="EMBL" id="SDIL01000021">
    <property type="protein sequence ID" value="RXK40243.1"/>
    <property type="molecule type" value="Genomic_DNA"/>
</dbReference>
<dbReference type="PANTHER" id="PTHR14269">
    <property type="entry name" value="CDP-DIACYLGLYCEROL--GLYCEROL-3-PHOSPHATE 3-PHOSPHATIDYLTRANSFERASE-RELATED"/>
    <property type="match status" value="1"/>
</dbReference>
<dbReference type="InterPro" id="IPR023214">
    <property type="entry name" value="HAD_sf"/>
</dbReference>
<evidence type="ECO:0000313" key="1">
    <source>
        <dbReference type="EMBL" id="RXK40243.1"/>
    </source>
</evidence>
<keyword evidence="1" id="KW-0378">Hydrolase</keyword>
<sequence length="371" mass="41391">MTTLVAQLRPLRVLPSVRRVGDSVRYLHRARGSDKVAFAFDIDGVLKQGEHVLPQARRILKLLSGQNDTLPKPVPFLLLTNGGGMTEAERCKALSEELEVPLGPNQLVQSHTPLRDYVMDYADKPVLVVGGQGDAGRRIAESYGLKRAYLMQDILAWRSSVWDRYVLSAEEEAFARTDIDFASTPLHAIFVIHDRGLDWGMATQIITELLASDGGLLGTRRKRRFGEEATGEVPLVLTNPDFVWGTDYPLPRFGMGAFRLALAAVYNELTGLDLTYTQYGKPYHETYAFAEKMLRQHIKGMGRDPSERLNVYMIGDNPESDIAGANSYGWSSILVETGVFKKEEGPPVHTPSRVVKDVEEGVMWALEQEGW</sequence>
<reference evidence="1 2" key="1">
    <citation type="submission" date="2016-06" db="EMBL/GenBank/DDBJ databases">
        <title>Evolution of pathogenesis and genome organization in the Tremellales.</title>
        <authorList>
            <person name="Cuomo C."/>
            <person name="Litvintseva A."/>
            <person name="Heitman J."/>
            <person name="Chen Y."/>
            <person name="Sun S."/>
            <person name="Springer D."/>
            <person name="Dromer F."/>
            <person name="Young S."/>
            <person name="Zeng Q."/>
            <person name="Chapman S."/>
            <person name="Gujja S."/>
            <person name="Saif S."/>
            <person name="Birren B."/>
        </authorList>
    </citation>
    <scope>NUCLEOTIDE SEQUENCE [LARGE SCALE GENOMIC DNA]</scope>
    <source>
        <strain evidence="1 2">ATCC 28783</strain>
    </source>
</reference>
<dbReference type="FunCoup" id="A0A4Q1BQN7">
    <property type="interactions" value="206"/>
</dbReference>
<dbReference type="AlphaFoldDB" id="A0A4Q1BQN7"/>
<dbReference type="Gene3D" id="3.40.50.1000">
    <property type="entry name" value="HAD superfamily/HAD-like"/>
    <property type="match status" value="2"/>
</dbReference>
<dbReference type="InterPro" id="IPR050324">
    <property type="entry name" value="CDP-alcohol_PTase-I"/>
</dbReference>
<proteinExistence type="predicted"/>
<gene>
    <name evidence="1" type="ORF">M231_02517</name>
</gene>
<protein>
    <submittedName>
        <fullName evidence="1">TIGR01456 family HAD hydrolase</fullName>
    </submittedName>
</protein>
<dbReference type="SUPFAM" id="SSF56784">
    <property type="entry name" value="HAD-like"/>
    <property type="match status" value="1"/>
</dbReference>
<evidence type="ECO:0000313" key="2">
    <source>
        <dbReference type="Proteomes" id="UP000289152"/>
    </source>
</evidence>
<organism evidence="1 2">
    <name type="scientific">Tremella mesenterica</name>
    <name type="common">Jelly fungus</name>
    <dbReference type="NCBI Taxonomy" id="5217"/>
    <lineage>
        <taxon>Eukaryota</taxon>
        <taxon>Fungi</taxon>
        <taxon>Dikarya</taxon>
        <taxon>Basidiomycota</taxon>
        <taxon>Agaricomycotina</taxon>
        <taxon>Tremellomycetes</taxon>
        <taxon>Tremellales</taxon>
        <taxon>Tremellaceae</taxon>
        <taxon>Tremella</taxon>
    </lineage>
</organism>
<dbReference type="STRING" id="5217.A0A4Q1BQN7"/>
<dbReference type="NCBIfam" id="TIGR01460">
    <property type="entry name" value="HAD-SF-IIA"/>
    <property type="match status" value="1"/>
</dbReference>
<dbReference type="InterPro" id="IPR006353">
    <property type="entry name" value="HAD-SF_hydro_IIA_CECR5"/>
</dbReference>
<name>A0A4Q1BQN7_TREME</name>
<dbReference type="GO" id="GO:0016787">
    <property type="term" value="F:hydrolase activity"/>
    <property type="evidence" value="ECO:0007669"/>
    <property type="project" value="UniProtKB-KW"/>
</dbReference>
<dbReference type="Pfam" id="PF13242">
    <property type="entry name" value="Hydrolase_like"/>
    <property type="match status" value="1"/>
</dbReference>
<accession>A0A4Q1BQN7</accession>
<dbReference type="VEuPathDB" id="FungiDB:TREMEDRAFT_33906"/>
<dbReference type="InterPro" id="IPR006357">
    <property type="entry name" value="HAD-SF_hydro_IIA"/>
</dbReference>
<dbReference type="GO" id="GO:0005739">
    <property type="term" value="C:mitochondrion"/>
    <property type="evidence" value="ECO:0007669"/>
    <property type="project" value="TreeGrafter"/>
</dbReference>